<keyword evidence="3" id="KW-1185">Reference proteome</keyword>
<organism evidence="2 3">
    <name type="scientific">Coccomyxa subellipsoidea (strain C-169)</name>
    <name type="common">Green microalga</name>
    <dbReference type="NCBI Taxonomy" id="574566"/>
    <lineage>
        <taxon>Eukaryota</taxon>
        <taxon>Viridiplantae</taxon>
        <taxon>Chlorophyta</taxon>
        <taxon>core chlorophytes</taxon>
        <taxon>Trebouxiophyceae</taxon>
        <taxon>Trebouxiophyceae incertae sedis</taxon>
        <taxon>Coccomyxaceae</taxon>
        <taxon>Coccomyxa</taxon>
        <taxon>Coccomyxa subellipsoidea</taxon>
    </lineage>
</organism>
<name>I0YWC8_COCSC</name>
<dbReference type="Proteomes" id="UP000007264">
    <property type="component" value="Unassembled WGS sequence"/>
</dbReference>
<dbReference type="InterPro" id="IPR055222">
    <property type="entry name" value="PRISE-like_Rossmann-fold"/>
</dbReference>
<dbReference type="Pfam" id="PF22917">
    <property type="entry name" value="PRISE"/>
    <property type="match status" value="1"/>
</dbReference>
<evidence type="ECO:0000313" key="3">
    <source>
        <dbReference type="Proteomes" id="UP000007264"/>
    </source>
</evidence>
<dbReference type="SUPFAM" id="SSF51735">
    <property type="entry name" value="NAD(P)-binding Rossmann-fold domains"/>
    <property type="match status" value="1"/>
</dbReference>
<dbReference type="AlphaFoldDB" id="I0YWC8"/>
<evidence type="ECO:0000259" key="1">
    <source>
        <dbReference type="Pfam" id="PF22917"/>
    </source>
</evidence>
<dbReference type="RefSeq" id="XP_005647241.1">
    <property type="nucleotide sequence ID" value="XM_005647184.1"/>
</dbReference>
<proteinExistence type="predicted"/>
<dbReference type="PANTHER" id="PTHR32487">
    <property type="entry name" value="3-OXO-DELTA(4,5)-STEROID 5-BETA-REDUCTASE"/>
    <property type="match status" value="1"/>
</dbReference>
<dbReference type="GO" id="GO:0016627">
    <property type="term" value="F:oxidoreductase activity, acting on the CH-CH group of donors"/>
    <property type="evidence" value="ECO:0007669"/>
    <property type="project" value="UniProtKB-ARBA"/>
</dbReference>
<comment type="caution">
    <text evidence="2">The sequence shown here is derived from an EMBL/GenBank/DDBJ whole genome shotgun (WGS) entry which is preliminary data.</text>
</comment>
<feature type="domain" description="PRISE-like Rossmann-fold" evidence="1">
    <location>
        <begin position="18"/>
        <end position="195"/>
    </location>
</feature>
<accession>I0YWC8</accession>
<evidence type="ECO:0000313" key="2">
    <source>
        <dbReference type="EMBL" id="EIE22697.1"/>
    </source>
</evidence>
<dbReference type="Gene3D" id="3.40.50.720">
    <property type="entry name" value="NAD(P)-binding Rossmann-like Domain"/>
    <property type="match status" value="1"/>
</dbReference>
<dbReference type="EMBL" id="AGSI01000009">
    <property type="protein sequence ID" value="EIE22697.1"/>
    <property type="molecule type" value="Genomic_DNA"/>
</dbReference>
<dbReference type="PANTHER" id="PTHR32487:SF0">
    <property type="entry name" value="3-OXO-DELTA(4,5)-STEROID 5-BETA-REDUCTASE"/>
    <property type="match status" value="1"/>
</dbReference>
<dbReference type="OrthoDB" id="1731983at2759"/>
<dbReference type="InterPro" id="IPR036291">
    <property type="entry name" value="NAD(P)-bd_dom_sf"/>
</dbReference>
<dbReference type="STRING" id="574566.I0YWC8"/>
<sequence length="209" mass="24150">MDLNDKGVIKSTFDSEKIMDVTHVFHLAFSGDTTNTSRTVASWLNNLVEELESAGNPLEYVFFASGNKYYGVHLAELPGEPKTPFRETDPRHFPPNFYYDMEDYAIERKKKGAKWNWNTYRPGPIIGYSLGYMNWLMEFAVYATICKEKNLPMRYPGTPQGYRVLFDCADVDLLADVQIWLSKNPHAQNTAYNVNNGDIFRFEQARQNF</sequence>
<reference evidence="2 3" key="1">
    <citation type="journal article" date="2012" name="Genome Biol.">
        <title>The genome of the polar eukaryotic microalga coccomyxa subellipsoidea reveals traits of cold adaptation.</title>
        <authorList>
            <person name="Blanc G."/>
            <person name="Agarkova I."/>
            <person name="Grimwood J."/>
            <person name="Kuo A."/>
            <person name="Brueggeman A."/>
            <person name="Dunigan D."/>
            <person name="Gurnon J."/>
            <person name="Ladunga I."/>
            <person name="Lindquist E."/>
            <person name="Lucas S."/>
            <person name="Pangilinan J."/>
            <person name="Proschold T."/>
            <person name="Salamov A."/>
            <person name="Schmutz J."/>
            <person name="Weeks D."/>
            <person name="Yamada T."/>
            <person name="Claverie J.M."/>
            <person name="Grigoriev I."/>
            <person name="Van Etten J."/>
            <person name="Lomsadze A."/>
            <person name="Borodovsky M."/>
        </authorList>
    </citation>
    <scope>NUCLEOTIDE SEQUENCE [LARGE SCALE GENOMIC DNA]</scope>
    <source>
        <strain evidence="2 3">C-169</strain>
    </source>
</reference>
<protein>
    <recommendedName>
        <fullName evidence="1">PRISE-like Rossmann-fold domain-containing protein</fullName>
    </recommendedName>
</protein>
<gene>
    <name evidence="2" type="ORF">COCSUDRAFT_63835</name>
</gene>
<dbReference type="GeneID" id="17040684"/>
<dbReference type="KEGG" id="csl:COCSUDRAFT_63835"/>